<feature type="compositionally biased region" description="Low complexity" evidence="9">
    <location>
        <begin position="122"/>
        <end position="149"/>
    </location>
</feature>
<evidence type="ECO:0000256" key="7">
    <source>
        <dbReference type="ARBA" id="ARBA00023163"/>
    </source>
</evidence>
<dbReference type="InterPro" id="IPR052253">
    <property type="entry name" value="CR1/CR2-DNA-binding_regulator"/>
</dbReference>
<keyword evidence="2" id="KW-0479">Metal-binding</keyword>
<keyword evidence="8" id="KW-0539">Nucleus</keyword>
<dbReference type="Proteomes" id="UP001142055">
    <property type="component" value="Chromosome 2"/>
</dbReference>
<feature type="compositionally biased region" description="Polar residues" evidence="9">
    <location>
        <begin position="16"/>
        <end position="25"/>
    </location>
</feature>
<evidence type="ECO:0000256" key="9">
    <source>
        <dbReference type="SAM" id="MobiDB-lite"/>
    </source>
</evidence>
<sequence length="437" mass="45173">MGANSLMMGGGPLSPPVTSASTLSPVSNTGLSASALNAAALYSQHRGPLMDLTTSLQHKLFHFSLNAAASTSPSSLSSHSSSSASSAYFSSSSPTSSTKSWSHLDELMLNTAIRGTVDPKSKSSTKSPSGQSISVNSQQSQQAQSHSSQPDPSVVTHSVSHLLNLNDSPSRTNGQSTSDSGIVVLNKSNVIKFGVRQEPNVPVLNGHHNSQPLDLQTYPKSLSSNIGINGNNSNNGLPEIKPILAKVSSNSSLSGTILPVPLSTTTISQAKATVTNSVAGPIGPGSLTNGVPTVPRRRGRPPGSTNKKKKLQQQLQQQQQQLICAMSLIPGANGGPLNAAALSGHPFITSGGLLTPSAGDHFNQFAAAAFAAVSAQSAAAAAAAGGLKSPGPNSNSSNGGRKPRGESRKCRKVYGMDNREMWCTQCKWKKACSRFMD</sequence>
<feature type="compositionally biased region" description="Low complexity" evidence="9">
    <location>
        <begin position="384"/>
        <end position="400"/>
    </location>
</feature>
<evidence type="ECO:0000256" key="4">
    <source>
        <dbReference type="ARBA" id="ARBA00022833"/>
    </source>
</evidence>
<dbReference type="GO" id="GO:0003700">
    <property type="term" value="F:DNA-binding transcription factor activity"/>
    <property type="evidence" value="ECO:0007669"/>
    <property type="project" value="TreeGrafter"/>
</dbReference>
<proteinExistence type="predicted"/>
<evidence type="ECO:0000256" key="3">
    <source>
        <dbReference type="ARBA" id="ARBA00022771"/>
    </source>
</evidence>
<keyword evidence="6" id="KW-0238">DNA-binding</keyword>
<evidence type="ECO:0000256" key="8">
    <source>
        <dbReference type="ARBA" id="ARBA00023242"/>
    </source>
</evidence>
<comment type="caution">
    <text evidence="10">The sequence shown here is derived from an EMBL/GenBank/DDBJ whole genome shotgun (WGS) entry which is preliminary data.</text>
</comment>
<feature type="region of interest" description="Disordered" evidence="9">
    <location>
        <begin position="1"/>
        <end position="25"/>
    </location>
</feature>
<evidence type="ECO:0000313" key="11">
    <source>
        <dbReference type="Proteomes" id="UP001142055"/>
    </source>
</evidence>
<feature type="region of interest" description="Disordered" evidence="9">
    <location>
        <begin position="384"/>
        <end position="408"/>
    </location>
</feature>
<keyword evidence="7" id="KW-0804">Transcription</keyword>
<gene>
    <name evidence="10" type="ORF">RDWZM_005354</name>
</gene>
<comment type="subcellular location">
    <subcellularLocation>
        <location evidence="1">Nucleus</location>
    </subcellularLocation>
</comment>
<keyword evidence="4" id="KW-0862">Zinc</keyword>
<keyword evidence="3" id="KW-0863">Zinc-finger</keyword>
<dbReference type="GO" id="GO:0005634">
    <property type="term" value="C:nucleus"/>
    <property type="evidence" value="ECO:0007669"/>
    <property type="project" value="UniProtKB-SubCell"/>
</dbReference>
<reference evidence="10" key="1">
    <citation type="submission" date="2022-12" db="EMBL/GenBank/DDBJ databases">
        <title>Genome assemblies of Blomia tropicalis.</title>
        <authorList>
            <person name="Cui Y."/>
        </authorList>
    </citation>
    <scope>NUCLEOTIDE SEQUENCE</scope>
    <source>
        <tissue evidence="10">Adult mites</tissue>
    </source>
</reference>
<keyword evidence="5" id="KW-0805">Transcription regulation</keyword>
<evidence type="ECO:0000313" key="10">
    <source>
        <dbReference type="EMBL" id="KAJ6219542.1"/>
    </source>
</evidence>
<evidence type="ECO:0000256" key="5">
    <source>
        <dbReference type="ARBA" id="ARBA00023015"/>
    </source>
</evidence>
<evidence type="ECO:0000256" key="6">
    <source>
        <dbReference type="ARBA" id="ARBA00023125"/>
    </source>
</evidence>
<protein>
    <submittedName>
        <fullName evidence="10">Uncharacterized protein</fullName>
    </submittedName>
</protein>
<dbReference type="PANTHER" id="PTHR13006:SF9">
    <property type="entry name" value="GLUCOSE TRANSPORTER 4 ENHANCER FACTOR, ISOFORM G"/>
    <property type="match status" value="1"/>
</dbReference>
<organism evidence="10 11">
    <name type="scientific">Blomia tropicalis</name>
    <name type="common">Mite</name>
    <dbReference type="NCBI Taxonomy" id="40697"/>
    <lineage>
        <taxon>Eukaryota</taxon>
        <taxon>Metazoa</taxon>
        <taxon>Ecdysozoa</taxon>
        <taxon>Arthropoda</taxon>
        <taxon>Chelicerata</taxon>
        <taxon>Arachnida</taxon>
        <taxon>Acari</taxon>
        <taxon>Acariformes</taxon>
        <taxon>Sarcoptiformes</taxon>
        <taxon>Astigmata</taxon>
        <taxon>Glycyphagoidea</taxon>
        <taxon>Echimyopodidae</taxon>
        <taxon>Blomia</taxon>
    </lineage>
</organism>
<evidence type="ECO:0000256" key="2">
    <source>
        <dbReference type="ARBA" id="ARBA00022723"/>
    </source>
</evidence>
<dbReference type="GO" id="GO:0006357">
    <property type="term" value="P:regulation of transcription by RNA polymerase II"/>
    <property type="evidence" value="ECO:0007669"/>
    <property type="project" value="TreeGrafter"/>
</dbReference>
<dbReference type="EMBL" id="JAPWDV010000002">
    <property type="protein sequence ID" value="KAJ6219542.1"/>
    <property type="molecule type" value="Genomic_DNA"/>
</dbReference>
<dbReference type="GO" id="GO:0008270">
    <property type="term" value="F:zinc ion binding"/>
    <property type="evidence" value="ECO:0007669"/>
    <property type="project" value="UniProtKB-KW"/>
</dbReference>
<dbReference type="GO" id="GO:0000978">
    <property type="term" value="F:RNA polymerase II cis-regulatory region sequence-specific DNA binding"/>
    <property type="evidence" value="ECO:0007669"/>
    <property type="project" value="TreeGrafter"/>
</dbReference>
<feature type="region of interest" description="Disordered" evidence="9">
    <location>
        <begin position="115"/>
        <end position="157"/>
    </location>
</feature>
<feature type="region of interest" description="Disordered" evidence="9">
    <location>
        <begin position="280"/>
        <end position="317"/>
    </location>
</feature>
<accession>A0A9Q0M8C0</accession>
<keyword evidence="11" id="KW-1185">Reference proteome</keyword>
<evidence type="ECO:0000256" key="1">
    <source>
        <dbReference type="ARBA" id="ARBA00004123"/>
    </source>
</evidence>
<name>A0A9Q0M8C0_BLOTA</name>
<dbReference type="PANTHER" id="PTHR13006">
    <property type="entry name" value="PAPILLOMAVIRUS REGULATORY FACTOR PRF-1"/>
    <property type="match status" value="1"/>
</dbReference>
<feature type="compositionally biased region" description="Basic residues" evidence="9">
    <location>
        <begin position="295"/>
        <end position="311"/>
    </location>
</feature>
<dbReference type="AlphaFoldDB" id="A0A9Q0M8C0"/>
<dbReference type="SMART" id="SM01366">
    <property type="entry name" value="c-clamp"/>
    <property type="match status" value="1"/>
</dbReference>